<dbReference type="PANTHER" id="PTHR43406:SF1">
    <property type="entry name" value="TRYPTOPHAN SYNTHASE ALPHA CHAIN, CHLOROPLASTIC"/>
    <property type="match status" value="1"/>
</dbReference>
<keyword evidence="4" id="KW-0028">Amino-acid biosynthesis</keyword>
<keyword evidence="7" id="KW-0456">Lyase</keyword>
<evidence type="ECO:0000256" key="5">
    <source>
        <dbReference type="ARBA" id="ARBA00022822"/>
    </source>
</evidence>
<keyword evidence="6" id="KW-0057">Aromatic amino acid biosynthesis</keyword>
<dbReference type="InterPro" id="IPR002028">
    <property type="entry name" value="Trp_synthase_suA"/>
</dbReference>
<dbReference type="UniPathway" id="UPA00035">
    <property type="reaction ID" value="UER00044"/>
</dbReference>
<evidence type="ECO:0000256" key="2">
    <source>
        <dbReference type="ARBA" id="ARBA00011270"/>
    </source>
</evidence>
<dbReference type="Gene3D" id="3.20.20.70">
    <property type="entry name" value="Aldolase class I"/>
    <property type="match status" value="1"/>
</dbReference>
<reference evidence="10 11" key="1">
    <citation type="submission" date="2011-08" db="EMBL/GenBank/DDBJ databases">
        <authorList>
            <person name="Lin Y."/>
            <person name="Hao X."/>
            <person name="Johnstone L."/>
            <person name="Miller S.J."/>
            <person name="Wei G."/>
            <person name="Rensing C."/>
        </authorList>
    </citation>
    <scope>NUCLEOTIDE SEQUENCE [LARGE SCALE GENOMIC DNA]</scope>
    <source>
        <strain evidence="10 11">K42</strain>
    </source>
</reference>
<comment type="subunit">
    <text evidence="2">Tetramer of two alpha and two beta chains.</text>
</comment>
<dbReference type="GO" id="GO:0005829">
    <property type="term" value="C:cytosol"/>
    <property type="evidence" value="ECO:0007669"/>
    <property type="project" value="TreeGrafter"/>
</dbReference>
<evidence type="ECO:0000313" key="10">
    <source>
        <dbReference type="EMBL" id="EGX60658.1"/>
    </source>
</evidence>
<feature type="compositionally biased region" description="Polar residues" evidence="9">
    <location>
        <begin position="1"/>
        <end position="16"/>
    </location>
</feature>
<dbReference type="SUPFAM" id="SSF51366">
    <property type="entry name" value="Ribulose-phoshate binding barrel"/>
    <property type="match status" value="1"/>
</dbReference>
<proteinExistence type="predicted"/>
<accession>G2G7B7</accession>
<dbReference type="PANTHER" id="PTHR43406">
    <property type="entry name" value="TRYPTOPHAN SYNTHASE, ALPHA CHAIN"/>
    <property type="match status" value="1"/>
</dbReference>
<dbReference type="InterPro" id="IPR013785">
    <property type="entry name" value="Aldolase_TIM"/>
</dbReference>
<comment type="catalytic activity">
    <reaction evidence="8">
        <text>(1S,2R)-1-C-(indol-3-yl)glycerol 3-phosphate + L-serine = D-glyceraldehyde 3-phosphate + L-tryptophan + H2O</text>
        <dbReference type="Rhea" id="RHEA:10532"/>
        <dbReference type="ChEBI" id="CHEBI:15377"/>
        <dbReference type="ChEBI" id="CHEBI:33384"/>
        <dbReference type="ChEBI" id="CHEBI:57912"/>
        <dbReference type="ChEBI" id="CHEBI:58866"/>
        <dbReference type="ChEBI" id="CHEBI:59776"/>
        <dbReference type="EC" id="4.2.1.20"/>
    </reaction>
</comment>
<evidence type="ECO:0000256" key="6">
    <source>
        <dbReference type="ARBA" id="ARBA00023141"/>
    </source>
</evidence>
<keyword evidence="11" id="KW-1185">Reference proteome</keyword>
<evidence type="ECO:0000256" key="4">
    <source>
        <dbReference type="ARBA" id="ARBA00022605"/>
    </source>
</evidence>
<evidence type="ECO:0000256" key="9">
    <source>
        <dbReference type="SAM" id="MobiDB-lite"/>
    </source>
</evidence>
<protein>
    <recommendedName>
        <fullName evidence="3">tryptophan synthase</fullName>
        <ecNumber evidence="3">4.2.1.20</ecNumber>
    </recommendedName>
</protein>
<evidence type="ECO:0000256" key="3">
    <source>
        <dbReference type="ARBA" id="ARBA00012043"/>
    </source>
</evidence>
<comment type="pathway">
    <text evidence="1">Amino-acid biosynthesis; L-tryptophan biosynthesis; L-tryptophan from chorismate: step 5/5.</text>
</comment>
<dbReference type="AlphaFoldDB" id="G2G7B7"/>
<comment type="caution">
    <text evidence="10">The sequence shown here is derived from an EMBL/GenBank/DDBJ whole genome shotgun (WGS) entry which is preliminary data.</text>
</comment>
<evidence type="ECO:0000256" key="7">
    <source>
        <dbReference type="ARBA" id="ARBA00023239"/>
    </source>
</evidence>
<dbReference type="GO" id="GO:0004834">
    <property type="term" value="F:tryptophan synthase activity"/>
    <property type="evidence" value="ECO:0007669"/>
    <property type="project" value="UniProtKB-EC"/>
</dbReference>
<evidence type="ECO:0000313" key="11">
    <source>
        <dbReference type="Proteomes" id="UP000004217"/>
    </source>
</evidence>
<dbReference type="Pfam" id="PF00290">
    <property type="entry name" value="Trp_syntA"/>
    <property type="match status" value="1"/>
</dbReference>
<gene>
    <name evidence="10" type="ORF">SZN_06896</name>
</gene>
<dbReference type="Proteomes" id="UP000004217">
    <property type="component" value="Unassembled WGS sequence"/>
</dbReference>
<evidence type="ECO:0000256" key="8">
    <source>
        <dbReference type="ARBA" id="ARBA00049047"/>
    </source>
</evidence>
<name>G2G7B7_9ACTN</name>
<feature type="region of interest" description="Disordered" evidence="9">
    <location>
        <begin position="1"/>
        <end position="26"/>
    </location>
</feature>
<evidence type="ECO:0000256" key="1">
    <source>
        <dbReference type="ARBA" id="ARBA00004733"/>
    </source>
</evidence>
<organism evidence="10 11">
    <name type="scientific">Streptomyces zinciresistens K42</name>
    <dbReference type="NCBI Taxonomy" id="700597"/>
    <lineage>
        <taxon>Bacteria</taxon>
        <taxon>Bacillati</taxon>
        <taxon>Actinomycetota</taxon>
        <taxon>Actinomycetes</taxon>
        <taxon>Kitasatosporales</taxon>
        <taxon>Streptomycetaceae</taxon>
        <taxon>Streptomyces</taxon>
    </lineage>
</organism>
<dbReference type="EMBL" id="AGBF01000012">
    <property type="protein sequence ID" value="EGX60658.1"/>
    <property type="molecule type" value="Genomic_DNA"/>
</dbReference>
<keyword evidence="5" id="KW-0822">Tryptophan biosynthesis</keyword>
<dbReference type="PATRIC" id="fig|700597.3.peg.1338"/>
<sequence>MVNAPGTAQQATQTGDAETPRQVGKYHEPLFDGPLITAAYQQALRQGTGVLDALRTVNRVAATTEASVVVMAYWASVRDWGPTHFARDLASAGAAGAMIVDLPSEQAGPWMAAARAAGVHTPQLVSRQASDAELDRIAATATGWVYAPAADARTGYTGQLDIPALTTFTERLHAAGPTPVVTGIGISTPDKAAQVRSLVSGVVIGTPVVRPLLELGSSHGLRAAADHVSAFAEALSPTHRTNLGTPVGIR</sequence>
<dbReference type="CDD" id="cd04724">
    <property type="entry name" value="Tryptophan_synthase_alpha"/>
    <property type="match status" value="1"/>
</dbReference>
<dbReference type="EC" id="4.2.1.20" evidence="3"/>
<dbReference type="InterPro" id="IPR011060">
    <property type="entry name" value="RibuloseP-bd_barrel"/>
</dbReference>